<reference evidence="3 5" key="3">
    <citation type="submission" date="2017-11" db="EMBL/GenBank/DDBJ databases">
        <title>De-novo sequencing of pomegranate (Punica granatum L.) genome.</title>
        <authorList>
            <person name="Akparov Z."/>
            <person name="Amiraslanov A."/>
            <person name="Hajiyeva S."/>
            <person name="Abbasov M."/>
            <person name="Kaur K."/>
            <person name="Hamwieh A."/>
            <person name="Solovyev V."/>
            <person name="Salamov A."/>
            <person name="Braich B."/>
            <person name="Kosarev P."/>
            <person name="Mahmoud A."/>
            <person name="Hajiyev E."/>
            <person name="Babayeva S."/>
            <person name="Izzatullayeva V."/>
            <person name="Mammadov A."/>
            <person name="Mammadov A."/>
            <person name="Sharifova S."/>
            <person name="Ojaghi J."/>
            <person name="Eynullazada K."/>
            <person name="Bayramov B."/>
            <person name="Abdulazimova A."/>
            <person name="Shahmuradov I."/>
        </authorList>
    </citation>
    <scope>NUCLEOTIDE SEQUENCE [LARGE SCALE GENOMIC DNA]</scope>
    <source>
        <strain evidence="3">AG2017</strain>
        <strain evidence="5">cv. AG2017</strain>
        <tissue evidence="3">Leaf</tissue>
    </source>
</reference>
<feature type="compositionally biased region" description="Basic and acidic residues" evidence="1">
    <location>
        <begin position="156"/>
        <end position="177"/>
    </location>
</feature>
<proteinExistence type="predicted"/>
<dbReference type="Pfam" id="PF14009">
    <property type="entry name" value="PADRE"/>
    <property type="match status" value="1"/>
</dbReference>
<sequence length="480" mass="55279">MSIVSMTRKRTLLKLVHPGGIVETHDRPITAAEIMDKYPRHCVTRPDVFKYPWIVVRPESLLQPGDVFYVVPYNTIRRLLQSKECPEQSRCPEEAHSSGLCERSTVRSSGKARAKHRERLKIDFPGEKSVQNRLESYLSEESSIETSHLHQFVRRRSPDRDKSSENRKLEERGRGDARSVYGHGSGVMSSKKQFPQQFIGKKPSGDAHSMMGFNKHRNSHEFADRRCQGRERHPRSTEQPEYHYKTPAEVARIHRLLRGLSLNGESCKLCEATREDARLPNHEEMNSKKQSPGEFIDQRSAVEFTFQLQNKGSKDIEESSPDLTPFRCLPKRKFSVDACENTKNYNLRDCRRGDSALNHPLNVSDHSKELAPKQQDHNQFTNGCSYSSDQLRTSGNRDRLKRQEYHCKEFRIRDTNGYDLVPVNTCSTDLCDSHKTSGKLKSCIKKSGLRLHDPRVKFNLPGEDKKLRVEVFEFQLSDSP</sequence>
<accession>A0A218WIZ5</accession>
<reference evidence="2" key="2">
    <citation type="submission" date="2017-06" db="EMBL/GenBank/DDBJ databases">
        <title>The pomegranate genome and the genomics of punicalagin biosynthesis.</title>
        <authorList>
            <person name="Xu C."/>
        </authorList>
    </citation>
    <scope>NUCLEOTIDE SEQUENCE [LARGE SCALE GENOMIC DNA]</scope>
    <source>
        <tissue evidence="2">Fresh leaf</tissue>
    </source>
</reference>
<dbReference type="Proteomes" id="UP000197138">
    <property type="component" value="Unassembled WGS sequence"/>
</dbReference>
<feature type="region of interest" description="Disordered" evidence="1">
    <location>
        <begin position="84"/>
        <end position="124"/>
    </location>
</feature>
<dbReference type="EMBL" id="PGOL01001693">
    <property type="protein sequence ID" value="PKI55513.1"/>
    <property type="molecule type" value="Genomic_DNA"/>
</dbReference>
<reference evidence="4" key="1">
    <citation type="journal article" date="2017" name="Plant J.">
        <title>The pomegranate (Punica granatum L.) genome and the genomics of punicalagin biosynthesis.</title>
        <authorList>
            <person name="Qin G."/>
            <person name="Xu C."/>
            <person name="Ming R."/>
            <person name="Tang H."/>
            <person name="Guyot R."/>
            <person name="Kramer E.M."/>
            <person name="Hu Y."/>
            <person name="Yi X."/>
            <person name="Qi Y."/>
            <person name="Xu X."/>
            <person name="Gao Z."/>
            <person name="Pan H."/>
            <person name="Jian J."/>
            <person name="Tian Y."/>
            <person name="Yue Z."/>
            <person name="Xu Y."/>
        </authorList>
    </citation>
    <scope>NUCLEOTIDE SEQUENCE [LARGE SCALE GENOMIC DNA]</scope>
    <source>
        <strain evidence="4">cv. Dabenzi</strain>
    </source>
</reference>
<gene>
    <name evidence="2" type="ORF">CDL15_Pgr018235</name>
    <name evidence="3" type="ORF">CRG98_024125</name>
</gene>
<dbReference type="InterPro" id="IPR025322">
    <property type="entry name" value="PADRE_dom"/>
</dbReference>
<evidence type="ECO:0000313" key="4">
    <source>
        <dbReference type="Proteomes" id="UP000197138"/>
    </source>
</evidence>
<dbReference type="PANTHER" id="PTHR33052">
    <property type="entry name" value="DUF4228 DOMAIN PROTEIN-RELATED"/>
    <property type="match status" value="1"/>
</dbReference>
<evidence type="ECO:0000313" key="2">
    <source>
        <dbReference type="EMBL" id="OWM72350.1"/>
    </source>
</evidence>
<keyword evidence="5" id="KW-1185">Reference proteome</keyword>
<feature type="compositionally biased region" description="Basic and acidic residues" evidence="1">
    <location>
        <begin position="84"/>
        <end position="96"/>
    </location>
</feature>
<name>A0A218WIZ5_PUNGR</name>
<evidence type="ECO:0000313" key="5">
    <source>
        <dbReference type="Proteomes" id="UP000233551"/>
    </source>
</evidence>
<feature type="region of interest" description="Disordered" evidence="1">
    <location>
        <begin position="361"/>
        <end position="397"/>
    </location>
</feature>
<comment type="caution">
    <text evidence="2">The sequence shown here is derived from an EMBL/GenBank/DDBJ whole genome shotgun (WGS) entry which is preliminary data.</text>
</comment>
<dbReference type="Proteomes" id="UP000233551">
    <property type="component" value="Unassembled WGS sequence"/>
</dbReference>
<evidence type="ECO:0000256" key="1">
    <source>
        <dbReference type="SAM" id="MobiDB-lite"/>
    </source>
</evidence>
<feature type="compositionally biased region" description="Polar residues" evidence="1">
    <location>
        <begin position="377"/>
        <end position="394"/>
    </location>
</feature>
<dbReference type="EMBL" id="MTKT01004293">
    <property type="protein sequence ID" value="OWM72350.1"/>
    <property type="molecule type" value="Genomic_DNA"/>
</dbReference>
<protein>
    <submittedName>
        <fullName evidence="2">Uncharacterized protein</fullName>
    </submittedName>
</protein>
<organism evidence="2 4">
    <name type="scientific">Punica granatum</name>
    <name type="common">Pomegranate</name>
    <dbReference type="NCBI Taxonomy" id="22663"/>
    <lineage>
        <taxon>Eukaryota</taxon>
        <taxon>Viridiplantae</taxon>
        <taxon>Streptophyta</taxon>
        <taxon>Embryophyta</taxon>
        <taxon>Tracheophyta</taxon>
        <taxon>Spermatophyta</taxon>
        <taxon>Magnoliopsida</taxon>
        <taxon>eudicotyledons</taxon>
        <taxon>Gunneridae</taxon>
        <taxon>Pentapetalae</taxon>
        <taxon>rosids</taxon>
        <taxon>malvids</taxon>
        <taxon>Myrtales</taxon>
        <taxon>Lythraceae</taxon>
        <taxon>Punica</taxon>
    </lineage>
</organism>
<evidence type="ECO:0000313" key="3">
    <source>
        <dbReference type="EMBL" id="PKI55513.1"/>
    </source>
</evidence>
<dbReference type="AlphaFoldDB" id="A0A218WIZ5"/>
<feature type="compositionally biased region" description="Basic and acidic residues" evidence="1">
    <location>
        <begin position="365"/>
        <end position="376"/>
    </location>
</feature>
<feature type="compositionally biased region" description="Basic residues" evidence="1">
    <location>
        <begin position="110"/>
        <end position="119"/>
    </location>
</feature>
<feature type="region of interest" description="Disordered" evidence="1">
    <location>
        <begin position="147"/>
        <end position="194"/>
    </location>
</feature>